<evidence type="ECO:0000313" key="10">
    <source>
        <dbReference type="Proteomes" id="UP000318297"/>
    </source>
</evidence>
<evidence type="ECO:0000256" key="6">
    <source>
        <dbReference type="ARBA" id="ARBA00023288"/>
    </source>
</evidence>
<dbReference type="PANTHER" id="PTHR34296:SF2">
    <property type="entry name" value="ABC TRANSPORTER GUANOSINE-BINDING PROTEIN NUPN"/>
    <property type="match status" value="1"/>
</dbReference>
<feature type="chain" id="PRO_5038438010" evidence="7">
    <location>
        <begin position="20"/>
        <end position="367"/>
    </location>
</feature>
<name>A0A561E8X0_9MICO</name>
<dbReference type="EMBL" id="VIVQ01000001">
    <property type="protein sequence ID" value="TWE12037.1"/>
    <property type="molecule type" value="Genomic_DNA"/>
</dbReference>
<accession>A0A561E8X0</accession>
<evidence type="ECO:0000256" key="3">
    <source>
        <dbReference type="ARBA" id="ARBA00022475"/>
    </source>
</evidence>
<protein>
    <submittedName>
        <fullName evidence="9">Nucleoside-binding protein</fullName>
    </submittedName>
</protein>
<keyword evidence="6" id="KW-0449">Lipoprotein</keyword>
<dbReference type="InterPro" id="IPR028082">
    <property type="entry name" value="Peripla_BP_I"/>
</dbReference>
<keyword evidence="10" id="KW-1185">Reference proteome</keyword>
<keyword evidence="5" id="KW-0472">Membrane</keyword>
<sequence>MRPVMKIAAVSAVAAMALAGCGSKPATSSSASGSTGGTTGTATGNKIKACMVLDTGGVDDKSFNENSWAGMQAAHQANPNISIQYVPSNSGSDYTPNLTKFAQSGCDTVIAVGGLMGDAVAGAAKQFPKVHFAEIDDSNQGISNIYGIQYNTAQAGFLAGYLAAGMTKTGTVGTWGGLNIPPVTIYMDGFWEGVQYYNKENSKSVNVLGWNEKNQKGGTFSGSFTDQNKGKSITQQMEAQGADIVFPVAGGSGLGAGAAAAASGGKLNLIWVDTDGCESAAQYCKYFISSATKNLAGGVEAYLKSVSSGTFPTGNYIGTLSNDGVGLAPYNQWQSKVPASLQAQITKIKGEIASGAITITSPSQPKQ</sequence>
<organism evidence="9 10">
    <name type="scientific">Rudaeicoccus suwonensis</name>
    <dbReference type="NCBI Taxonomy" id="657409"/>
    <lineage>
        <taxon>Bacteria</taxon>
        <taxon>Bacillati</taxon>
        <taxon>Actinomycetota</taxon>
        <taxon>Actinomycetes</taxon>
        <taxon>Micrococcales</taxon>
        <taxon>Dermacoccaceae</taxon>
        <taxon>Rudaeicoccus</taxon>
    </lineage>
</organism>
<dbReference type="Pfam" id="PF02608">
    <property type="entry name" value="Bmp"/>
    <property type="match status" value="1"/>
</dbReference>
<dbReference type="OrthoDB" id="9784230at2"/>
<dbReference type="InterPro" id="IPR003760">
    <property type="entry name" value="PnrA-like"/>
</dbReference>
<keyword evidence="3" id="KW-1003">Cell membrane</keyword>
<comment type="subcellular location">
    <subcellularLocation>
        <location evidence="1">Cell membrane</location>
        <topology evidence="1">Lipid-anchor</topology>
    </subcellularLocation>
</comment>
<comment type="similarity">
    <text evidence="2">Belongs to the BMP lipoprotein family.</text>
</comment>
<evidence type="ECO:0000256" key="5">
    <source>
        <dbReference type="ARBA" id="ARBA00023136"/>
    </source>
</evidence>
<evidence type="ECO:0000256" key="1">
    <source>
        <dbReference type="ARBA" id="ARBA00004193"/>
    </source>
</evidence>
<keyword evidence="4 7" id="KW-0732">Signal</keyword>
<dbReference type="RefSeq" id="WP_145225734.1">
    <property type="nucleotide sequence ID" value="NZ_VIVQ01000001.1"/>
</dbReference>
<gene>
    <name evidence="9" type="ORF">BKA23_0833</name>
</gene>
<evidence type="ECO:0000313" key="9">
    <source>
        <dbReference type="EMBL" id="TWE12037.1"/>
    </source>
</evidence>
<dbReference type="GO" id="GO:0005886">
    <property type="term" value="C:plasma membrane"/>
    <property type="evidence" value="ECO:0007669"/>
    <property type="project" value="UniProtKB-SubCell"/>
</dbReference>
<dbReference type="Gene3D" id="3.40.50.2300">
    <property type="match status" value="2"/>
</dbReference>
<reference evidence="9 10" key="1">
    <citation type="submission" date="2019-06" db="EMBL/GenBank/DDBJ databases">
        <title>Sequencing the genomes of 1000 actinobacteria strains.</title>
        <authorList>
            <person name="Klenk H.-P."/>
        </authorList>
    </citation>
    <scope>NUCLEOTIDE SEQUENCE [LARGE SCALE GENOMIC DNA]</scope>
    <source>
        <strain evidence="9 10">DSM 19560</strain>
    </source>
</reference>
<feature type="domain" description="ABC transporter substrate-binding protein PnrA-like" evidence="8">
    <location>
        <begin position="48"/>
        <end position="352"/>
    </location>
</feature>
<dbReference type="Proteomes" id="UP000318297">
    <property type="component" value="Unassembled WGS sequence"/>
</dbReference>
<feature type="signal peptide" evidence="7">
    <location>
        <begin position="1"/>
        <end position="19"/>
    </location>
</feature>
<proteinExistence type="inferred from homology"/>
<dbReference type="AlphaFoldDB" id="A0A561E8X0"/>
<dbReference type="PROSITE" id="PS51257">
    <property type="entry name" value="PROKAR_LIPOPROTEIN"/>
    <property type="match status" value="1"/>
</dbReference>
<dbReference type="PANTHER" id="PTHR34296">
    <property type="entry name" value="TRANSCRIPTIONAL ACTIVATOR PROTEIN MED"/>
    <property type="match status" value="1"/>
</dbReference>
<dbReference type="SUPFAM" id="SSF53822">
    <property type="entry name" value="Periplasmic binding protein-like I"/>
    <property type="match status" value="1"/>
</dbReference>
<dbReference type="CDD" id="cd06354">
    <property type="entry name" value="PBP1_PrnA-like"/>
    <property type="match status" value="1"/>
</dbReference>
<evidence type="ECO:0000256" key="4">
    <source>
        <dbReference type="ARBA" id="ARBA00022729"/>
    </source>
</evidence>
<evidence type="ECO:0000259" key="8">
    <source>
        <dbReference type="Pfam" id="PF02608"/>
    </source>
</evidence>
<comment type="caution">
    <text evidence="9">The sequence shown here is derived from an EMBL/GenBank/DDBJ whole genome shotgun (WGS) entry which is preliminary data.</text>
</comment>
<dbReference type="InterPro" id="IPR050957">
    <property type="entry name" value="BMP_lipoprotein"/>
</dbReference>
<evidence type="ECO:0000256" key="7">
    <source>
        <dbReference type="SAM" id="SignalP"/>
    </source>
</evidence>
<evidence type="ECO:0000256" key="2">
    <source>
        <dbReference type="ARBA" id="ARBA00008610"/>
    </source>
</evidence>